<evidence type="ECO:0000313" key="3">
    <source>
        <dbReference type="Proteomes" id="UP000236546"/>
    </source>
</evidence>
<dbReference type="InterPro" id="IPR012942">
    <property type="entry name" value="SRR1-like"/>
</dbReference>
<dbReference type="Pfam" id="PF07985">
    <property type="entry name" value="SRR1"/>
    <property type="match status" value="1"/>
</dbReference>
<sequence>MEDAAIAEVMAEIQQNPPEEEWTLVPVRKGKGGRPKPVPDPTDVKAILSQPTMRPRSILASSSKEAIAGQHFYILRDYKESRECRVLQALINVFKAEIKGSEDPITKAICLGIGSFDPDNGSWITKERTHMQFAAFSIILDELQKLCKNKIKVIFQEPAFNESDAEFITSLGHEVVESPAAFDKVDSTTFVFGIHLYRDIYAQVFKNGEYPALFVGTGWNVWSNVSFRWTAEENHSLALLKAMETTHKRFPFPETPGKNIFYGTSIYWAST</sequence>
<dbReference type="PANTHER" id="PTHR42080:SF1">
    <property type="entry name" value="SRR1-LIKE DOMAIN-CONTAINING PROTEIN"/>
    <property type="match status" value="1"/>
</dbReference>
<dbReference type="EMBL" id="MTYH01000016">
    <property type="protein sequence ID" value="PNP46407.1"/>
    <property type="molecule type" value="Genomic_DNA"/>
</dbReference>
<gene>
    <name evidence="2" type="ORF">TGAMA5MH_02443</name>
</gene>
<feature type="domain" description="SRR1-like" evidence="1">
    <location>
        <begin position="99"/>
        <end position="268"/>
    </location>
</feature>
<evidence type="ECO:0000313" key="2">
    <source>
        <dbReference type="EMBL" id="PNP46407.1"/>
    </source>
</evidence>
<organism evidence="2 3">
    <name type="scientific">Trichoderma gamsii</name>
    <dbReference type="NCBI Taxonomy" id="398673"/>
    <lineage>
        <taxon>Eukaryota</taxon>
        <taxon>Fungi</taxon>
        <taxon>Dikarya</taxon>
        <taxon>Ascomycota</taxon>
        <taxon>Pezizomycotina</taxon>
        <taxon>Sordariomycetes</taxon>
        <taxon>Hypocreomycetidae</taxon>
        <taxon>Hypocreales</taxon>
        <taxon>Hypocreaceae</taxon>
        <taxon>Trichoderma</taxon>
    </lineage>
</organism>
<dbReference type="PANTHER" id="PTHR42080">
    <property type="entry name" value="SRR1 DOMAIN-CONTAINING PROTEIN"/>
    <property type="match status" value="1"/>
</dbReference>
<name>A0A2K0TLK0_9HYPO</name>
<proteinExistence type="predicted"/>
<dbReference type="OrthoDB" id="5318346at2759"/>
<protein>
    <recommendedName>
        <fullName evidence="1">SRR1-like domain-containing protein</fullName>
    </recommendedName>
</protein>
<comment type="caution">
    <text evidence="2">The sequence shown here is derived from an EMBL/GenBank/DDBJ whole genome shotgun (WGS) entry which is preliminary data.</text>
</comment>
<reference evidence="2 3" key="1">
    <citation type="submission" date="2017-02" db="EMBL/GenBank/DDBJ databases">
        <title>Genomes of Trichoderma spp. with biocontrol activity.</title>
        <authorList>
            <person name="Gardiner D."/>
            <person name="Kazan K."/>
            <person name="Vos C."/>
            <person name="Harvey P."/>
        </authorList>
    </citation>
    <scope>NUCLEOTIDE SEQUENCE [LARGE SCALE GENOMIC DNA]</scope>
    <source>
        <strain evidence="2 3">A5MH</strain>
    </source>
</reference>
<accession>A0A2K0TLK0</accession>
<dbReference type="Proteomes" id="UP000236546">
    <property type="component" value="Unassembled WGS sequence"/>
</dbReference>
<dbReference type="AlphaFoldDB" id="A0A2K0TLK0"/>
<evidence type="ECO:0000259" key="1">
    <source>
        <dbReference type="Pfam" id="PF07985"/>
    </source>
</evidence>